<dbReference type="Proteomes" id="UP000621492">
    <property type="component" value="Unassembled WGS sequence"/>
</dbReference>
<name>A0A9W5U190_9BACI</name>
<protein>
    <submittedName>
        <fullName evidence="1">Uncharacterized protein</fullName>
    </submittedName>
</protein>
<reference evidence="1" key="1">
    <citation type="journal article" date="2014" name="Int. J. Syst. Evol. Microbiol.">
        <title>Complete genome sequence of Corynebacterium casei LMG S-19264T (=DSM 44701T), isolated from a smear-ripened cheese.</title>
        <authorList>
            <consortium name="US DOE Joint Genome Institute (JGI-PGF)"/>
            <person name="Walter F."/>
            <person name="Albersmeier A."/>
            <person name="Kalinowski J."/>
            <person name="Ruckert C."/>
        </authorList>
    </citation>
    <scope>NUCLEOTIDE SEQUENCE</scope>
    <source>
        <strain evidence="1">CGMCC 1.15454</strain>
    </source>
</reference>
<reference evidence="1" key="2">
    <citation type="submission" date="2020-09" db="EMBL/GenBank/DDBJ databases">
        <authorList>
            <person name="Sun Q."/>
            <person name="Zhou Y."/>
        </authorList>
    </citation>
    <scope>NUCLEOTIDE SEQUENCE</scope>
    <source>
        <strain evidence="1">CGMCC 1.15454</strain>
    </source>
</reference>
<sequence>MKTLVLIGFFVIIYVDQTPQLIPFSPFPRKGCANVSVATLVKESTTVYTMHDQLFKQLITTFFEEFLEAFFP</sequence>
<dbReference type="EMBL" id="BMJD01000059">
    <property type="protein sequence ID" value="GGB60304.1"/>
    <property type="molecule type" value="Genomic_DNA"/>
</dbReference>
<evidence type="ECO:0000313" key="1">
    <source>
        <dbReference type="EMBL" id="GGB60304.1"/>
    </source>
</evidence>
<evidence type="ECO:0000313" key="2">
    <source>
        <dbReference type="Proteomes" id="UP000621492"/>
    </source>
</evidence>
<accession>A0A9W5U190</accession>
<gene>
    <name evidence="1" type="ORF">GCM10011409_42080</name>
</gene>
<comment type="caution">
    <text evidence="1">The sequence shown here is derived from an EMBL/GenBank/DDBJ whole genome shotgun (WGS) entry which is preliminary data.</text>
</comment>
<organism evidence="1 2">
    <name type="scientific">Lentibacillus populi</name>
    <dbReference type="NCBI Taxonomy" id="1827502"/>
    <lineage>
        <taxon>Bacteria</taxon>
        <taxon>Bacillati</taxon>
        <taxon>Bacillota</taxon>
        <taxon>Bacilli</taxon>
        <taxon>Bacillales</taxon>
        <taxon>Bacillaceae</taxon>
        <taxon>Lentibacillus</taxon>
    </lineage>
</organism>
<proteinExistence type="predicted"/>
<dbReference type="AlphaFoldDB" id="A0A9W5U190"/>
<keyword evidence="2" id="KW-1185">Reference proteome</keyword>